<dbReference type="InterPro" id="IPR007528">
    <property type="entry name" value="RINT1_Tip20"/>
</dbReference>
<accession>M9M5T5</accession>
<dbReference type="EMBL" id="DF196785">
    <property type="protein sequence ID" value="GAC75955.1"/>
    <property type="molecule type" value="Genomic_DNA"/>
</dbReference>
<feature type="region of interest" description="Disordered" evidence="1">
    <location>
        <begin position="267"/>
        <end position="287"/>
    </location>
</feature>
<dbReference type="Gene3D" id="1.20.58.1420">
    <property type="entry name" value="Dsl1p vesicle tethering complex, Tip20p subunit, domain B"/>
    <property type="match status" value="1"/>
</dbReference>
<evidence type="ECO:0000313" key="3">
    <source>
        <dbReference type="Proteomes" id="UP000011976"/>
    </source>
</evidence>
<feature type="compositionally biased region" description="Low complexity" evidence="1">
    <location>
        <begin position="274"/>
        <end position="287"/>
    </location>
</feature>
<dbReference type="AlphaFoldDB" id="M9M5T5"/>
<protein>
    <submittedName>
        <fullName evidence="2">ER to golgi transport protein</fullName>
    </submittedName>
</protein>
<gene>
    <name evidence="2" type="ORF">PANT_19c00036</name>
</gene>
<dbReference type="PROSITE" id="PS51386">
    <property type="entry name" value="RINT1_TIP20"/>
    <property type="match status" value="1"/>
</dbReference>
<dbReference type="STRING" id="1151754.M9M5T5"/>
<dbReference type="Pfam" id="PF04437">
    <property type="entry name" value="RINT1_TIP1"/>
    <property type="match status" value="1"/>
</dbReference>
<organism evidence="2 3">
    <name type="scientific">Pseudozyma antarctica (strain T-34)</name>
    <name type="common">Yeast</name>
    <name type="synonym">Candida antarctica</name>
    <dbReference type="NCBI Taxonomy" id="1151754"/>
    <lineage>
        <taxon>Eukaryota</taxon>
        <taxon>Fungi</taxon>
        <taxon>Dikarya</taxon>
        <taxon>Basidiomycota</taxon>
        <taxon>Ustilaginomycotina</taxon>
        <taxon>Ustilaginomycetes</taxon>
        <taxon>Ustilaginales</taxon>
        <taxon>Ustilaginaceae</taxon>
        <taxon>Moesziomyces</taxon>
    </lineage>
</organism>
<proteinExistence type="predicted"/>
<dbReference type="GO" id="GO:0006890">
    <property type="term" value="P:retrograde vesicle-mediated transport, Golgi to endoplasmic reticulum"/>
    <property type="evidence" value="ECO:0007669"/>
    <property type="project" value="InterPro"/>
</dbReference>
<sequence length="1002" mass="108953">MASPATLEPHQLAAYLQPPSADQQLSYVVEHCNYILPQLASDTLRASPPDDKADLRATFTCIPSSDTLEAYLAQLTSAHQQTANTTAHLESQLRAQLLDSLSSVQTLKDTLSSLPDDIASTEDKLLDLCHDLVVQGAAASAPQSSRQGALTLMARLEQLHAAIDQLQKAKDYFTILAQAEDLRLAAISSDKDLPHSPRALEHLAELDALVRRVDKLSTAGVGTHKAGRDEPKLVAFLRAQRSAAFKALRKARCARLSDAIAQCGWADPSATEQPSADPAAADPSTSAGAKLVESEAVRQAWDDVCALQDSAEHLGLLRRATAKPPSKSQPTTANPDAAASDAYQPLLTTQCLVEPMLLRFRYHFDGDRSTNRLDKPEWYLSHIAALIRSHAPLFLPAAHGVPGSGGPVARLNRHYANTAVSHRAYRHIDTYAELLHALLTPLRRKLASTMPALLDHPSLLAHTVFQALTFDADLETQFPPALSVLSGAGVRKISDDILGNPEWFQRWLDGEKDFALQRFEEIMDAPDAWAIGSSDSLADDDEQVFYSTLDGNSTSTHESSRTTKSARSTMEVLESVSERYRPLPSLSQRLAFVAIVQLPILRSYAQRLTRSLDAFESLSSAFARAMPGEIVASTGPAALVSGASDSDMVKGLRGLGRLVKALLSAQYVCSEVERWSESAAFVEMAERLGSTDEGRALALGMRRDEGDQENRELDAASLGMLLRRGLKRGAAVARPLTGSNASSADAGVGEPTITDVGQKQVLNEFGSFGVWEEPRRKFGDIAQRATSAIERLVVSETLEQLRPYIVRRWDQESLLAAGEDQDELEAYPTPALVAALAIFSSHLGHLCGVLERETMLPIYRRIAGSLATALVERVVMAGGSKRFNYAGAVRFRRDLERGWLGVVDELASSNNAGSRFGRRPHAPWKAAIDTATLLTLLPSTEQGQSQQPDAGDVTLAKAVQIAFDSDKEHATDEYSALMQTLAIDANKINVRETLRRRGEVWK</sequence>
<dbReference type="GO" id="GO:0006888">
    <property type="term" value="P:endoplasmic reticulum to Golgi vesicle-mediated transport"/>
    <property type="evidence" value="ECO:0007669"/>
    <property type="project" value="InterPro"/>
</dbReference>
<dbReference type="GO" id="GO:0060628">
    <property type="term" value="P:regulation of ER to Golgi vesicle-mediated transport"/>
    <property type="evidence" value="ECO:0007669"/>
    <property type="project" value="TreeGrafter"/>
</dbReference>
<dbReference type="PANTHER" id="PTHR13520">
    <property type="entry name" value="RAD50-INTERACTING PROTEIN 1 RINT-1"/>
    <property type="match status" value="1"/>
</dbReference>
<evidence type="ECO:0000313" key="2">
    <source>
        <dbReference type="EMBL" id="GAC75955.1"/>
    </source>
</evidence>
<dbReference type="GO" id="GO:0070939">
    <property type="term" value="C:Dsl1/NZR complex"/>
    <property type="evidence" value="ECO:0007669"/>
    <property type="project" value="InterPro"/>
</dbReference>
<name>M9M5T5_PSEA3</name>
<reference evidence="3" key="1">
    <citation type="journal article" date="2013" name="Genome Announc.">
        <title>Genome sequence of the basidiomycetous yeast Pseudozyma antarctica T-34, a producer of the glycolipid biosurfactants mannosylerythritol lipids.</title>
        <authorList>
            <person name="Morita T."/>
            <person name="Koike H."/>
            <person name="Koyama Y."/>
            <person name="Hagiwara H."/>
            <person name="Ito E."/>
            <person name="Fukuoka T."/>
            <person name="Imura T."/>
            <person name="Machida M."/>
            <person name="Kitamoto D."/>
        </authorList>
    </citation>
    <scope>NUCLEOTIDE SEQUENCE [LARGE SCALE GENOMIC DNA]</scope>
    <source>
        <strain evidence="3">T-34</strain>
    </source>
</reference>
<dbReference type="OrthoDB" id="407410at2759"/>
<dbReference type="Proteomes" id="UP000011976">
    <property type="component" value="Unassembled WGS sequence"/>
</dbReference>
<evidence type="ECO:0000256" key="1">
    <source>
        <dbReference type="SAM" id="MobiDB-lite"/>
    </source>
</evidence>
<dbReference type="InterPro" id="IPR042042">
    <property type="entry name" value="Tip20p_domB"/>
</dbReference>
<dbReference type="PANTHER" id="PTHR13520:SF0">
    <property type="entry name" value="RAD50-INTERACTING PROTEIN 1"/>
    <property type="match status" value="1"/>
</dbReference>